<reference evidence="1 2" key="1">
    <citation type="submission" date="2017-06" db="EMBL/GenBank/DDBJ databases">
        <title>Genome sequencing of cyanobaciteial culture collection at National Institute for Environmental Studies (NIES).</title>
        <authorList>
            <person name="Hirose Y."/>
            <person name="Shimura Y."/>
            <person name="Fujisawa T."/>
            <person name="Nakamura Y."/>
            <person name="Kawachi M."/>
        </authorList>
    </citation>
    <scope>NUCLEOTIDE SEQUENCE [LARGE SCALE GENOMIC DNA]</scope>
    <source>
        <strain evidence="1 2">NIES-23</strain>
    </source>
</reference>
<dbReference type="AlphaFoldDB" id="A0A1Z4KNM8"/>
<sequence>MNINFLLLNKVNKIIELTELIYYSKQSDQPSGEVNIPETFIDKLSNYLEEFETTGRTSARVLHKYIDGFSPEEKGQVIALIWLGQYASCKQPEDFQNLIAQAVHLIPDNYATSYIIEKSFLAKYLRSGLEKINHHLWNN</sequence>
<gene>
    <name evidence="1" type="ORF">NIES23_33420</name>
</gene>
<dbReference type="EMBL" id="AP018216">
    <property type="protein sequence ID" value="BAY70537.1"/>
    <property type="molecule type" value="Genomic_DNA"/>
</dbReference>
<dbReference type="InterPro" id="IPR022254">
    <property type="entry name" value="DUF3775"/>
</dbReference>
<dbReference type="Pfam" id="PF12616">
    <property type="entry name" value="DUF3775"/>
    <property type="match status" value="1"/>
</dbReference>
<organism evidence="1 2">
    <name type="scientific">Trichormus variabilis NIES-23</name>
    <dbReference type="NCBI Taxonomy" id="1973479"/>
    <lineage>
        <taxon>Bacteria</taxon>
        <taxon>Bacillati</taxon>
        <taxon>Cyanobacteriota</taxon>
        <taxon>Cyanophyceae</taxon>
        <taxon>Nostocales</taxon>
        <taxon>Nostocaceae</taxon>
        <taxon>Trichormus</taxon>
    </lineage>
</organism>
<evidence type="ECO:0000313" key="1">
    <source>
        <dbReference type="EMBL" id="BAY70537.1"/>
    </source>
</evidence>
<proteinExistence type="predicted"/>
<accession>A0A1Z4KNM8</accession>
<dbReference type="Proteomes" id="UP000217507">
    <property type="component" value="Chromosome"/>
</dbReference>
<protein>
    <recommendedName>
        <fullName evidence="3">DUF3775 domain-containing protein</fullName>
    </recommendedName>
</protein>
<evidence type="ECO:0008006" key="3">
    <source>
        <dbReference type="Google" id="ProtNLM"/>
    </source>
</evidence>
<name>A0A1Z4KNM8_ANAVA</name>
<evidence type="ECO:0000313" key="2">
    <source>
        <dbReference type="Proteomes" id="UP000217507"/>
    </source>
</evidence>